<keyword evidence="1" id="KW-0812">Transmembrane</keyword>
<protein>
    <submittedName>
        <fullName evidence="2">Putative integral-membrane protein</fullName>
    </submittedName>
</protein>
<accession>A0A291Q8U0</accession>
<dbReference type="Proteomes" id="UP000221011">
    <property type="component" value="Chromosome"/>
</dbReference>
<feature type="transmembrane region" description="Helical" evidence="1">
    <location>
        <begin position="84"/>
        <end position="105"/>
    </location>
</feature>
<evidence type="ECO:0000313" key="2">
    <source>
        <dbReference type="EMBL" id="ATL28131.1"/>
    </source>
</evidence>
<gene>
    <name evidence="2" type="ORF">KY5_3113</name>
</gene>
<feature type="transmembrane region" description="Helical" evidence="1">
    <location>
        <begin position="112"/>
        <end position="131"/>
    </location>
</feature>
<keyword evidence="1" id="KW-1133">Transmembrane helix</keyword>
<sequence>MAARREAMARGALSLLTPPMTQNRVTARQGHGSARVVLGIATVAMGLMAGTFYAFACAVMPALARSGDRVYVEVMQNINDVIQNPVFFAGFFGALVLTAIAAWQLRRTSLRWWVWAALLAYAAAFLLTSGVNVPLNNDLADAGDPAKIADPAAVRERFEDAWVAWNVVRAVLCTAASALLVRALMLLGGDRAAQPAYLDPAAGSTASR</sequence>
<proteinExistence type="predicted"/>
<evidence type="ECO:0000313" key="3">
    <source>
        <dbReference type="Proteomes" id="UP000221011"/>
    </source>
</evidence>
<evidence type="ECO:0000256" key="1">
    <source>
        <dbReference type="SAM" id="Phobius"/>
    </source>
</evidence>
<keyword evidence="1" id="KW-0472">Membrane</keyword>
<dbReference type="Pfam" id="PF08592">
    <property type="entry name" value="Anthrone_oxy"/>
    <property type="match status" value="1"/>
</dbReference>
<reference evidence="2 3" key="1">
    <citation type="submission" date="2017-08" db="EMBL/GenBank/DDBJ databases">
        <title>Complete Genome Sequence of Streptomyces formicae KY5, the formicamycin producer.</title>
        <authorList>
            <person name="Holmes N.A."/>
            <person name="Devine R."/>
            <person name="Qin Z."/>
            <person name="Seipke R.F."/>
            <person name="Wilkinson B."/>
            <person name="Hutchings M.I."/>
        </authorList>
    </citation>
    <scope>NUCLEOTIDE SEQUENCE [LARGE SCALE GENOMIC DNA]</scope>
    <source>
        <strain evidence="2 3">KY5</strain>
    </source>
</reference>
<organism evidence="2 3">
    <name type="scientific">Streptomyces formicae</name>
    <dbReference type="NCBI Taxonomy" id="1616117"/>
    <lineage>
        <taxon>Bacteria</taxon>
        <taxon>Bacillati</taxon>
        <taxon>Actinomycetota</taxon>
        <taxon>Actinomycetes</taxon>
        <taxon>Kitasatosporales</taxon>
        <taxon>Streptomycetaceae</taxon>
        <taxon>Streptomyces</taxon>
    </lineage>
</organism>
<keyword evidence="3" id="KW-1185">Reference proteome</keyword>
<dbReference type="InterPro" id="IPR013901">
    <property type="entry name" value="Anthrone_oxy"/>
</dbReference>
<name>A0A291Q8U0_9ACTN</name>
<dbReference type="EMBL" id="CP022685">
    <property type="protein sequence ID" value="ATL28131.1"/>
    <property type="molecule type" value="Genomic_DNA"/>
</dbReference>
<feature type="transmembrane region" description="Helical" evidence="1">
    <location>
        <begin position="162"/>
        <end position="181"/>
    </location>
</feature>
<dbReference type="KEGG" id="sfk:KY5_3113"/>
<feature type="transmembrane region" description="Helical" evidence="1">
    <location>
        <begin position="36"/>
        <end position="64"/>
    </location>
</feature>
<dbReference type="AlphaFoldDB" id="A0A291Q8U0"/>